<dbReference type="InterPro" id="IPR016193">
    <property type="entry name" value="Cytidine_deaminase-like"/>
</dbReference>
<evidence type="ECO:0000256" key="14">
    <source>
        <dbReference type="RuleBase" id="RU364006"/>
    </source>
</evidence>
<comment type="function">
    <text evidence="2 14">This enzyme scavenges exogenous and endogenous cytidine and 2'-deoxycytidine for UMP synthesis.</text>
</comment>
<dbReference type="FunFam" id="3.40.140.10:FF:000008">
    <property type="entry name" value="Cytidine deaminase"/>
    <property type="match status" value="1"/>
</dbReference>
<evidence type="ECO:0000256" key="3">
    <source>
        <dbReference type="ARBA" id="ARBA00006576"/>
    </source>
</evidence>
<evidence type="ECO:0000256" key="8">
    <source>
        <dbReference type="ARBA" id="ARBA00022833"/>
    </source>
</evidence>
<feature type="domain" description="CMP/dCMP-type deaminase" evidence="15">
    <location>
        <begin position="5"/>
        <end position="133"/>
    </location>
</feature>
<dbReference type="GO" id="GO:0055086">
    <property type="term" value="P:nucleobase-containing small molecule metabolic process"/>
    <property type="evidence" value="ECO:0007669"/>
    <property type="project" value="UniProtKB-ARBA"/>
</dbReference>
<sequence>MNVNEQYQELLDAAFAAMQHAYAPYSRYHVGACVKTKDGTLIPGANIENASFGLTNCAERSAIFAAYSMGYRREDIVAIAIVSDGTKLAAPCGACRQVLVELLQQDTPIVLSNKQEQKITSIAELLPMSFTSEDVL</sequence>
<dbReference type="EMBL" id="WWTN01000044">
    <property type="protein sequence ID" value="MZH57803.1"/>
    <property type="molecule type" value="Genomic_DNA"/>
</dbReference>
<feature type="active site" description="Proton donor" evidence="12">
    <location>
        <position position="59"/>
    </location>
</feature>
<keyword evidence="8 13" id="KW-0862">Zinc</keyword>
<dbReference type="CDD" id="cd01283">
    <property type="entry name" value="cytidine_deaminase"/>
    <property type="match status" value="1"/>
</dbReference>
<feature type="binding site" evidence="13">
    <location>
        <position position="95"/>
    </location>
    <ligand>
        <name>Zn(2+)</name>
        <dbReference type="ChEBI" id="CHEBI:29105"/>
        <note>catalytic</note>
    </ligand>
</feature>
<dbReference type="PANTHER" id="PTHR11644">
    <property type="entry name" value="CYTIDINE DEAMINASE"/>
    <property type="match status" value="1"/>
</dbReference>
<comment type="catalytic activity">
    <reaction evidence="10 14">
        <text>2'-deoxycytidine + H2O + H(+) = 2'-deoxyuridine + NH4(+)</text>
        <dbReference type="Rhea" id="RHEA:13433"/>
        <dbReference type="ChEBI" id="CHEBI:15377"/>
        <dbReference type="ChEBI" id="CHEBI:15378"/>
        <dbReference type="ChEBI" id="CHEBI:15698"/>
        <dbReference type="ChEBI" id="CHEBI:16450"/>
        <dbReference type="ChEBI" id="CHEBI:28938"/>
        <dbReference type="EC" id="3.5.4.5"/>
    </reaction>
</comment>
<dbReference type="PROSITE" id="PS51747">
    <property type="entry name" value="CYT_DCMP_DEAMINASES_2"/>
    <property type="match status" value="1"/>
</dbReference>
<feature type="binding site" evidence="13">
    <location>
        <position position="92"/>
    </location>
    <ligand>
        <name>Zn(2+)</name>
        <dbReference type="ChEBI" id="CHEBI:29105"/>
        <note>catalytic</note>
    </ligand>
</feature>
<dbReference type="GeneID" id="61925989"/>
<keyword evidence="7 14" id="KW-0378">Hydrolase</keyword>
<dbReference type="GO" id="GO:0005829">
    <property type="term" value="C:cytosol"/>
    <property type="evidence" value="ECO:0007669"/>
    <property type="project" value="TreeGrafter"/>
</dbReference>
<evidence type="ECO:0000259" key="15">
    <source>
        <dbReference type="PROSITE" id="PS51747"/>
    </source>
</evidence>
<evidence type="ECO:0000256" key="5">
    <source>
        <dbReference type="ARBA" id="ARBA00018266"/>
    </source>
</evidence>
<dbReference type="Proteomes" id="UP000030008">
    <property type="component" value="Unassembled WGS sequence"/>
</dbReference>
<evidence type="ECO:0000256" key="10">
    <source>
        <dbReference type="ARBA" id="ARBA00049252"/>
    </source>
</evidence>
<dbReference type="NCBIfam" id="TIGR01354">
    <property type="entry name" value="cyt_deam_tetra"/>
    <property type="match status" value="1"/>
</dbReference>
<dbReference type="SUPFAM" id="SSF53927">
    <property type="entry name" value="Cytidine deaminase-like"/>
    <property type="match status" value="1"/>
</dbReference>
<proteinExistence type="inferred from homology"/>
<dbReference type="Gene3D" id="3.40.140.10">
    <property type="entry name" value="Cytidine Deaminase, domain 2"/>
    <property type="match status" value="1"/>
</dbReference>
<dbReference type="Proteomes" id="UP000604383">
    <property type="component" value="Unassembled WGS sequence"/>
</dbReference>
<evidence type="ECO:0000256" key="13">
    <source>
        <dbReference type="PIRSR" id="PIRSR606262-3"/>
    </source>
</evidence>
<evidence type="ECO:0000256" key="7">
    <source>
        <dbReference type="ARBA" id="ARBA00022801"/>
    </source>
</evidence>
<organism evidence="16 20">
    <name type="scientific">Clostridium innocuum</name>
    <dbReference type="NCBI Taxonomy" id="1522"/>
    <lineage>
        <taxon>Bacteria</taxon>
        <taxon>Bacillati</taxon>
        <taxon>Bacillota</taxon>
        <taxon>Clostridia</taxon>
        <taxon>Eubacteriales</taxon>
        <taxon>Clostridiaceae</taxon>
        <taxon>Clostridium</taxon>
    </lineage>
</organism>
<evidence type="ECO:0000313" key="17">
    <source>
        <dbReference type="EMBL" id="MCR0233063.1"/>
    </source>
</evidence>
<gene>
    <name evidence="17" type="primary">cdd</name>
    <name evidence="16" type="ORF">CIAN88_06965</name>
    <name evidence="19" type="ORF">G4D54_10590</name>
    <name evidence="18" type="ORF">GT664_19100</name>
    <name evidence="17" type="ORF">MKC95_09830</name>
</gene>
<comment type="cofactor">
    <cofactor evidence="1 13 14">
        <name>Zn(2+)</name>
        <dbReference type="ChEBI" id="CHEBI:29105"/>
    </cofactor>
</comment>
<feature type="binding site" evidence="13">
    <location>
        <position position="57"/>
    </location>
    <ligand>
        <name>Zn(2+)</name>
        <dbReference type="ChEBI" id="CHEBI:29105"/>
        <note>catalytic</note>
    </ligand>
</feature>
<reference evidence="18" key="2">
    <citation type="journal article" date="2019" name="Nat. Med.">
        <title>A library of human gut bacterial isolates paired with longitudinal multiomics data enables mechanistic microbiome research.</title>
        <authorList>
            <person name="Poyet M."/>
            <person name="Groussin M."/>
            <person name="Gibbons S.M."/>
            <person name="Avila-Pacheco J."/>
            <person name="Jiang X."/>
            <person name="Kearney S.M."/>
            <person name="Perrotta A.R."/>
            <person name="Berdy B."/>
            <person name="Zhao S."/>
            <person name="Lieberman T.D."/>
            <person name="Swanson P.K."/>
            <person name="Smith M."/>
            <person name="Roesemann S."/>
            <person name="Alexander J.E."/>
            <person name="Rich S.A."/>
            <person name="Livny J."/>
            <person name="Vlamakis H."/>
            <person name="Clish C."/>
            <person name="Bullock K."/>
            <person name="Deik A."/>
            <person name="Scott J."/>
            <person name="Pierce K.A."/>
            <person name="Xavier R.J."/>
            <person name="Alm E.J."/>
        </authorList>
    </citation>
    <scope>NUCLEOTIDE SEQUENCE</scope>
    <source>
        <strain evidence="18">BIOML-A12</strain>
    </source>
</reference>
<dbReference type="GO" id="GO:0008270">
    <property type="term" value="F:zinc ion binding"/>
    <property type="evidence" value="ECO:0007669"/>
    <property type="project" value="UniProtKB-UniRule"/>
</dbReference>
<dbReference type="EC" id="3.5.4.5" evidence="4 14"/>
<dbReference type="GO" id="GO:0072527">
    <property type="term" value="P:pyrimidine-containing compound metabolic process"/>
    <property type="evidence" value="ECO:0007669"/>
    <property type="project" value="UniProtKB-ARBA"/>
</dbReference>
<comment type="similarity">
    <text evidence="3 14">Belongs to the cytidine and deoxycytidylate deaminase family.</text>
</comment>
<evidence type="ECO:0000313" key="19">
    <source>
        <dbReference type="EMBL" id="QJA02858.1"/>
    </source>
</evidence>
<evidence type="ECO:0000256" key="12">
    <source>
        <dbReference type="PIRSR" id="PIRSR606262-1"/>
    </source>
</evidence>
<dbReference type="EMBL" id="JQIF01000032">
    <property type="protein sequence ID" value="KGJ53802.1"/>
    <property type="molecule type" value="Genomic_DNA"/>
</dbReference>
<dbReference type="AlphaFoldDB" id="A0A099I9C3"/>
<dbReference type="GO" id="GO:0042802">
    <property type="term" value="F:identical protein binding"/>
    <property type="evidence" value="ECO:0007669"/>
    <property type="project" value="UniProtKB-ARBA"/>
</dbReference>
<reference evidence="16 20" key="1">
    <citation type="submission" date="2014-08" db="EMBL/GenBank/DDBJ databases">
        <title>Clostridium innocuum, an unnegligible vancomycin-resistant pathogen causing extra-intestinal infections.</title>
        <authorList>
            <person name="Feng Y."/>
            <person name="Chiu C.-H."/>
        </authorList>
    </citation>
    <scope>NUCLEOTIDE SEQUENCE [LARGE SCALE GENOMIC DNA]</scope>
    <source>
        <strain evidence="16 20">AN88</strain>
    </source>
</reference>
<dbReference type="PANTHER" id="PTHR11644:SF2">
    <property type="entry name" value="CYTIDINE DEAMINASE"/>
    <property type="match status" value="1"/>
</dbReference>
<dbReference type="InterPro" id="IPR006262">
    <property type="entry name" value="Cyt_deam_tetra"/>
</dbReference>
<dbReference type="EMBL" id="JAKTMA010000015">
    <property type="protein sequence ID" value="MCR0233063.1"/>
    <property type="molecule type" value="Genomic_DNA"/>
</dbReference>
<dbReference type="GO" id="GO:0004126">
    <property type="term" value="F:cytidine deaminase activity"/>
    <property type="evidence" value="ECO:0007669"/>
    <property type="project" value="UniProtKB-UniRule"/>
</dbReference>
<evidence type="ECO:0000256" key="2">
    <source>
        <dbReference type="ARBA" id="ARBA00003949"/>
    </source>
</evidence>
<dbReference type="Pfam" id="PF00383">
    <property type="entry name" value="dCMP_cyt_deam_1"/>
    <property type="match status" value="1"/>
</dbReference>
<evidence type="ECO:0000256" key="4">
    <source>
        <dbReference type="ARBA" id="ARBA00012783"/>
    </source>
</evidence>
<dbReference type="PROSITE" id="PS00903">
    <property type="entry name" value="CYT_DCMP_DEAMINASES_1"/>
    <property type="match status" value="1"/>
</dbReference>
<dbReference type="RefSeq" id="WP_002609090.1">
    <property type="nucleotide sequence ID" value="NZ_AP025565.1"/>
</dbReference>
<evidence type="ECO:0000256" key="1">
    <source>
        <dbReference type="ARBA" id="ARBA00001947"/>
    </source>
</evidence>
<protein>
    <recommendedName>
        <fullName evidence="5 14">Cytidine deaminase</fullName>
        <ecNumber evidence="4 14">3.5.4.5</ecNumber>
    </recommendedName>
    <alternativeName>
        <fullName evidence="9 14">Cytidine aminohydrolase</fullName>
    </alternativeName>
</protein>
<evidence type="ECO:0000313" key="16">
    <source>
        <dbReference type="EMBL" id="KGJ53802.1"/>
    </source>
</evidence>
<evidence type="ECO:0000313" key="21">
    <source>
        <dbReference type="Proteomes" id="UP000503330"/>
    </source>
</evidence>
<comment type="catalytic activity">
    <reaction evidence="11 14">
        <text>cytidine + H2O + H(+) = uridine + NH4(+)</text>
        <dbReference type="Rhea" id="RHEA:16069"/>
        <dbReference type="ChEBI" id="CHEBI:15377"/>
        <dbReference type="ChEBI" id="CHEBI:15378"/>
        <dbReference type="ChEBI" id="CHEBI:16704"/>
        <dbReference type="ChEBI" id="CHEBI:17562"/>
        <dbReference type="ChEBI" id="CHEBI:28938"/>
        <dbReference type="EC" id="3.5.4.5"/>
    </reaction>
</comment>
<dbReference type="InterPro" id="IPR050202">
    <property type="entry name" value="Cyt/Deoxycyt_deaminase"/>
</dbReference>
<evidence type="ECO:0000313" key="18">
    <source>
        <dbReference type="EMBL" id="MZH57803.1"/>
    </source>
</evidence>
<dbReference type="InterPro" id="IPR016192">
    <property type="entry name" value="APOBEC/CMP_deaminase_Zn-bd"/>
</dbReference>
<evidence type="ECO:0000256" key="6">
    <source>
        <dbReference type="ARBA" id="ARBA00022723"/>
    </source>
</evidence>
<dbReference type="EMBL" id="CP048838">
    <property type="protein sequence ID" value="QJA02858.1"/>
    <property type="molecule type" value="Genomic_DNA"/>
</dbReference>
<evidence type="ECO:0000313" key="20">
    <source>
        <dbReference type="Proteomes" id="UP000030008"/>
    </source>
</evidence>
<dbReference type="Proteomes" id="UP001203972">
    <property type="component" value="Unassembled WGS sequence"/>
</dbReference>
<dbReference type="NCBIfam" id="NF004064">
    <property type="entry name" value="PRK05578.1"/>
    <property type="match status" value="1"/>
</dbReference>
<dbReference type="Proteomes" id="UP000503330">
    <property type="component" value="Chromosome"/>
</dbReference>
<keyword evidence="6 13" id="KW-0479">Metal-binding</keyword>
<evidence type="ECO:0000256" key="9">
    <source>
        <dbReference type="ARBA" id="ARBA00032005"/>
    </source>
</evidence>
<accession>A0A099I9C3</accession>
<reference evidence="17" key="4">
    <citation type="journal article" date="2022" name="Clin. Infect. Dis.">
        <title>Association between Clostridium innocuum and antibiotic-associated diarrhea in adults and children: A cross-sectional study and comparative genomics analysis.</title>
        <authorList>
            <person name="Cherny K.E."/>
            <person name="Muscat E.B."/>
            <person name="Balaji A."/>
            <person name="Mukherjee J."/>
            <person name="Ozer E.A."/>
            <person name="Angarone M.P."/>
            <person name="Hauser A.R."/>
            <person name="Sichel J.S."/>
            <person name="Amponsah E."/>
            <person name="Kociolek L.K."/>
        </authorList>
    </citation>
    <scope>NUCLEOTIDE SEQUENCE</scope>
    <source>
        <strain evidence="17">NU1-AC-029v</strain>
    </source>
</reference>
<name>A0A099I9C3_CLOIN</name>
<dbReference type="InterPro" id="IPR002125">
    <property type="entry name" value="CMP_dCMP_dom"/>
</dbReference>
<reference evidence="19 21" key="3">
    <citation type="submission" date="2020-02" db="EMBL/GenBank/DDBJ databases">
        <authorList>
            <person name="Kociolek L.K."/>
            <person name="Ozer E.A."/>
        </authorList>
    </citation>
    <scope>NUCLEOTIDE SEQUENCE [LARGE SCALE GENOMIC DNA]</scope>
    <source>
        <strain evidence="19 21">ATCC 14501</strain>
    </source>
</reference>
<evidence type="ECO:0000256" key="11">
    <source>
        <dbReference type="ARBA" id="ARBA00049558"/>
    </source>
</evidence>